<dbReference type="InterPro" id="IPR037157">
    <property type="entry name" value="Acetyltransf_C_sf"/>
</dbReference>
<keyword evidence="3" id="KW-0441">Lipid A biosynthesis</keyword>
<keyword evidence="7 9" id="KW-0012">Acyltransferase</keyword>
<evidence type="ECO:0000259" key="8">
    <source>
        <dbReference type="Pfam" id="PF13720"/>
    </source>
</evidence>
<gene>
    <name evidence="9" type="ordered locus">Plabr_1444</name>
</gene>
<evidence type="ECO:0000313" key="9">
    <source>
        <dbReference type="EMBL" id="ADY59056.1"/>
    </source>
</evidence>
<dbReference type="Proteomes" id="UP000006860">
    <property type="component" value="Chromosome"/>
</dbReference>
<dbReference type="GO" id="GO:0008780">
    <property type="term" value="F:acyl-[acyl-carrier-protein]-UDP-N-acetylglucosamine O-acyltransferase activity"/>
    <property type="evidence" value="ECO:0007669"/>
    <property type="project" value="UniProtKB-EC"/>
</dbReference>
<dbReference type="CDD" id="cd03351">
    <property type="entry name" value="LbH_UDP-GlcNAc_AT"/>
    <property type="match status" value="1"/>
</dbReference>
<dbReference type="PANTHER" id="PTHR43480:SF1">
    <property type="entry name" value="ACYL-[ACYL-CARRIER-PROTEIN]--UDP-N-ACETYLGLUCOSAMINE O-ACYLTRANSFERASE, MITOCHONDRIAL-RELATED"/>
    <property type="match status" value="1"/>
</dbReference>
<proteinExistence type="predicted"/>
<dbReference type="InterPro" id="IPR029098">
    <property type="entry name" value="Acetyltransf_C"/>
</dbReference>
<reference evidence="10" key="1">
    <citation type="submission" date="2011-02" db="EMBL/GenBank/DDBJ databases">
        <title>The complete genome of Planctomyces brasiliensis DSM 5305.</title>
        <authorList>
            <person name="Lucas S."/>
            <person name="Copeland A."/>
            <person name="Lapidus A."/>
            <person name="Bruce D."/>
            <person name="Goodwin L."/>
            <person name="Pitluck S."/>
            <person name="Kyrpides N."/>
            <person name="Mavromatis K."/>
            <person name="Pagani I."/>
            <person name="Ivanova N."/>
            <person name="Ovchinnikova G."/>
            <person name="Lu M."/>
            <person name="Detter J.C."/>
            <person name="Han C."/>
            <person name="Land M."/>
            <person name="Hauser L."/>
            <person name="Markowitz V."/>
            <person name="Cheng J.-F."/>
            <person name="Hugenholtz P."/>
            <person name="Woyke T."/>
            <person name="Wu D."/>
            <person name="Tindall B."/>
            <person name="Pomrenke H.G."/>
            <person name="Brambilla E."/>
            <person name="Klenk H.-P."/>
            <person name="Eisen J.A."/>
        </authorList>
    </citation>
    <scope>NUCLEOTIDE SEQUENCE [LARGE SCALE GENOMIC DNA]</scope>
    <source>
        <strain evidence="10">ATCC 49424 / DSM 5305 / JCM 21570 / NBRC 103401 / IFAM 1448</strain>
    </source>
</reference>
<dbReference type="KEGG" id="pbs:Plabr_1444"/>
<evidence type="ECO:0000313" key="10">
    <source>
        <dbReference type="Proteomes" id="UP000006860"/>
    </source>
</evidence>
<dbReference type="AlphaFoldDB" id="F0SQM6"/>
<dbReference type="SUPFAM" id="SSF51161">
    <property type="entry name" value="Trimeric LpxA-like enzymes"/>
    <property type="match status" value="1"/>
</dbReference>
<protein>
    <submittedName>
        <fullName evidence="9">Acyl-(Acyl-carrier-protein)--UDP-N-acetylglucosamine O-acyltransferase</fullName>
        <ecNumber evidence="9">2.3.1.129</ecNumber>
    </submittedName>
</protein>
<dbReference type="PIRSF" id="PIRSF000456">
    <property type="entry name" value="UDP-GlcNAc_acltr"/>
    <property type="match status" value="1"/>
</dbReference>
<keyword evidence="4 9" id="KW-0808">Transferase</keyword>
<keyword evidence="1" id="KW-0963">Cytoplasm</keyword>
<keyword evidence="2" id="KW-0444">Lipid biosynthesis</keyword>
<dbReference type="Pfam" id="PF13720">
    <property type="entry name" value="Acetyltransf_11"/>
    <property type="match status" value="1"/>
</dbReference>
<dbReference type="RefSeq" id="WP_013627785.1">
    <property type="nucleotide sequence ID" value="NC_015174.1"/>
</dbReference>
<keyword evidence="6" id="KW-0443">Lipid metabolism</keyword>
<evidence type="ECO:0000256" key="5">
    <source>
        <dbReference type="ARBA" id="ARBA00022737"/>
    </source>
</evidence>
<sequence>MSVHPSAWIHPDVQLDDSITVGPHAVIEAGVEIGAGTHVGPGAVLLGPLTVGENCRIHAHAVIGDAPQDRAYGTEQTACHIGSDCIIREGVTVHRSTGDGTETRIGDRCFLMTNSHVAHNCILGNDVTLVSGALLGGHVKVGDRAIISGNAAVHQFVRIGELAIVGGLSKIVQDVPPYLMTDQTGGIAGLNLVGLVRAGSSSEARHELKRFYRLMYREQKSRQDSLDIMTTDAQTPEGRLFLEFIAFDSKRGIRKGRK</sequence>
<dbReference type="eggNOG" id="COG1043">
    <property type="taxonomic scope" value="Bacteria"/>
</dbReference>
<dbReference type="Gene3D" id="1.20.1180.10">
    <property type="entry name" value="Udp N-acetylglucosamine O-acyltransferase, C-terminal domain"/>
    <property type="match status" value="1"/>
</dbReference>
<dbReference type="InterPro" id="IPR018357">
    <property type="entry name" value="Hexapep_transf_CS"/>
</dbReference>
<dbReference type="InterPro" id="IPR010137">
    <property type="entry name" value="Lipid_A_LpxA"/>
</dbReference>
<dbReference type="STRING" id="756272.Plabr_1444"/>
<dbReference type="InterPro" id="IPR001451">
    <property type="entry name" value="Hexapep"/>
</dbReference>
<organism evidence="9 10">
    <name type="scientific">Rubinisphaera brasiliensis (strain ATCC 49424 / DSM 5305 / JCM 21570 / IAM 15109 / NBRC 103401 / IFAM 1448)</name>
    <name type="common">Planctomyces brasiliensis</name>
    <dbReference type="NCBI Taxonomy" id="756272"/>
    <lineage>
        <taxon>Bacteria</taxon>
        <taxon>Pseudomonadati</taxon>
        <taxon>Planctomycetota</taxon>
        <taxon>Planctomycetia</taxon>
        <taxon>Planctomycetales</taxon>
        <taxon>Planctomycetaceae</taxon>
        <taxon>Rubinisphaera</taxon>
    </lineage>
</organism>
<evidence type="ECO:0000256" key="2">
    <source>
        <dbReference type="ARBA" id="ARBA00022516"/>
    </source>
</evidence>
<accession>F0SQM6</accession>
<dbReference type="EMBL" id="CP002546">
    <property type="protein sequence ID" value="ADY59056.1"/>
    <property type="molecule type" value="Genomic_DNA"/>
</dbReference>
<evidence type="ECO:0000256" key="4">
    <source>
        <dbReference type="ARBA" id="ARBA00022679"/>
    </source>
</evidence>
<dbReference type="NCBIfam" id="TIGR01852">
    <property type="entry name" value="lipid_A_lpxA"/>
    <property type="match status" value="1"/>
</dbReference>
<dbReference type="OrthoDB" id="9807278at2"/>
<dbReference type="Pfam" id="PF00132">
    <property type="entry name" value="Hexapep"/>
    <property type="match status" value="2"/>
</dbReference>
<dbReference type="PROSITE" id="PS00101">
    <property type="entry name" value="HEXAPEP_TRANSFERASES"/>
    <property type="match status" value="1"/>
</dbReference>
<keyword evidence="10" id="KW-1185">Reference proteome</keyword>
<feature type="domain" description="UDP N-acetylglucosamine O-acyltransferase C-terminal" evidence="8">
    <location>
        <begin position="174"/>
        <end position="253"/>
    </location>
</feature>
<evidence type="ECO:0000256" key="3">
    <source>
        <dbReference type="ARBA" id="ARBA00022556"/>
    </source>
</evidence>
<dbReference type="PANTHER" id="PTHR43480">
    <property type="entry name" value="ACYL-[ACYL-CARRIER-PROTEIN]--UDP-N-ACETYLGLUCOSAMINE O-ACYLTRANSFERASE"/>
    <property type="match status" value="1"/>
</dbReference>
<keyword evidence="5" id="KW-0677">Repeat</keyword>
<dbReference type="HOGENOM" id="CLU_061249_0_0_0"/>
<evidence type="ECO:0000256" key="6">
    <source>
        <dbReference type="ARBA" id="ARBA00023098"/>
    </source>
</evidence>
<dbReference type="EC" id="2.3.1.129" evidence="9"/>
<dbReference type="GO" id="GO:0009245">
    <property type="term" value="P:lipid A biosynthetic process"/>
    <property type="evidence" value="ECO:0007669"/>
    <property type="project" value="UniProtKB-KW"/>
</dbReference>
<dbReference type="GO" id="GO:0016020">
    <property type="term" value="C:membrane"/>
    <property type="evidence" value="ECO:0007669"/>
    <property type="project" value="GOC"/>
</dbReference>
<dbReference type="Gene3D" id="2.160.10.10">
    <property type="entry name" value="Hexapeptide repeat proteins"/>
    <property type="match status" value="1"/>
</dbReference>
<evidence type="ECO:0000256" key="1">
    <source>
        <dbReference type="ARBA" id="ARBA00022490"/>
    </source>
</evidence>
<dbReference type="NCBIfam" id="NF003657">
    <property type="entry name" value="PRK05289.1"/>
    <property type="match status" value="1"/>
</dbReference>
<dbReference type="InterPro" id="IPR011004">
    <property type="entry name" value="Trimer_LpxA-like_sf"/>
</dbReference>
<name>F0SQM6_RUBBR</name>
<evidence type="ECO:0000256" key="7">
    <source>
        <dbReference type="ARBA" id="ARBA00023315"/>
    </source>
</evidence>